<proteinExistence type="predicted"/>
<dbReference type="PANTHER" id="PTHR35204">
    <property type="entry name" value="YALI0A21131P"/>
    <property type="match status" value="1"/>
</dbReference>
<dbReference type="STRING" id="71717.A0A4Y7TDG0"/>
<dbReference type="InterPro" id="IPR038921">
    <property type="entry name" value="YOR389W-like"/>
</dbReference>
<feature type="non-terminal residue" evidence="1">
    <location>
        <position position="1"/>
    </location>
</feature>
<protein>
    <submittedName>
        <fullName evidence="1">Uncharacterized protein</fullName>
    </submittedName>
</protein>
<keyword evidence="2" id="KW-1185">Reference proteome</keyword>
<comment type="caution">
    <text evidence="1">The sequence shown here is derived from an EMBL/GenBank/DDBJ whole genome shotgun (WGS) entry which is preliminary data.</text>
</comment>
<dbReference type="Proteomes" id="UP000298030">
    <property type="component" value="Unassembled WGS sequence"/>
</dbReference>
<name>A0A4Y7TDG0_COPMI</name>
<evidence type="ECO:0000313" key="1">
    <source>
        <dbReference type="EMBL" id="TEB31602.1"/>
    </source>
</evidence>
<sequence>GHTLVPVTVTAGTLLYHGTRRPDIPQTPEWVALDPEFSYSFCILNLTEACWYLTMAVKKPLNLLYFDGASAAKMRGPLDVQDILVWGKVIPERTMDEYSRIHDLCRWGEKYDLDGFLRYVRGHRSPSEIMLCNFTKSADVVSFLNIEAVLIEELTPLASRPPPGEIWLPAFRALEAGHWHNNFPGDPRVRLDLSRLVSFYDTDLFPSLAEARHGQERWDHRVVKLGEDHEGRERLLNKLNEVLGAEPPPPGSGVDWSALTRVVVHRFADRLELLRYTLNGTASTGDPNALKDAHAYIASMLSPYIVHGVRPPPPFSPDFTWATPVFKHCAQTHTGFISKILLPQLTPSEHLILGSVNGVLHEICRVIVGIWAEGVELGIEAERFQEVPRVDWELRVGKLMQWLDWSAWVKCTPQCGFEETCWIPTWPGWTWTLHDNGSMPNPDDDYWRRPQPACMRRVAPYKMV</sequence>
<dbReference type="EMBL" id="QPFP01000018">
    <property type="protein sequence ID" value="TEB31602.1"/>
    <property type="molecule type" value="Genomic_DNA"/>
</dbReference>
<evidence type="ECO:0000313" key="2">
    <source>
        <dbReference type="Proteomes" id="UP000298030"/>
    </source>
</evidence>
<organism evidence="1 2">
    <name type="scientific">Coprinellus micaceus</name>
    <name type="common">Glistening ink-cap mushroom</name>
    <name type="synonym">Coprinus micaceus</name>
    <dbReference type="NCBI Taxonomy" id="71717"/>
    <lineage>
        <taxon>Eukaryota</taxon>
        <taxon>Fungi</taxon>
        <taxon>Dikarya</taxon>
        <taxon>Basidiomycota</taxon>
        <taxon>Agaricomycotina</taxon>
        <taxon>Agaricomycetes</taxon>
        <taxon>Agaricomycetidae</taxon>
        <taxon>Agaricales</taxon>
        <taxon>Agaricineae</taxon>
        <taxon>Psathyrellaceae</taxon>
        <taxon>Coprinellus</taxon>
    </lineage>
</organism>
<reference evidence="1 2" key="1">
    <citation type="journal article" date="2019" name="Nat. Ecol. Evol.">
        <title>Megaphylogeny resolves global patterns of mushroom evolution.</title>
        <authorList>
            <person name="Varga T."/>
            <person name="Krizsan K."/>
            <person name="Foldi C."/>
            <person name="Dima B."/>
            <person name="Sanchez-Garcia M."/>
            <person name="Sanchez-Ramirez S."/>
            <person name="Szollosi G.J."/>
            <person name="Szarkandi J.G."/>
            <person name="Papp V."/>
            <person name="Albert L."/>
            <person name="Andreopoulos W."/>
            <person name="Angelini C."/>
            <person name="Antonin V."/>
            <person name="Barry K.W."/>
            <person name="Bougher N.L."/>
            <person name="Buchanan P."/>
            <person name="Buyck B."/>
            <person name="Bense V."/>
            <person name="Catcheside P."/>
            <person name="Chovatia M."/>
            <person name="Cooper J."/>
            <person name="Damon W."/>
            <person name="Desjardin D."/>
            <person name="Finy P."/>
            <person name="Geml J."/>
            <person name="Haridas S."/>
            <person name="Hughes K."/>
            <person name="Justo A."/>
            <person name="Karasinski D."/>
            <person name="Kautmanova I."/>
            <person name="Kiss B."/>
            <person name="Kocsube S."/>
            <person name="Kotiranta H."/>
            <person name="LaButti K.M."/>
            <person name="Lechner B.E."/>
            <person name="Liimatainen K."/>
            <person name="Lipzen A."/>
            <person name="Lukacs Z."/>
            <person name="Mihaltcheva S."/>
            <person name="Morgado L.N."/>
            <person name="Niskanen T."/>
            <person name="Noordeloos M.E."/>
            <person name="Ohm R.A."/>
            <person name="Ortiz-Santana B."/>
            <person name="Ovrebo C."/>
            <person name="Racz N."/>
            <person name="Riley R."/>
            <person name="Savchenko A."/>
            <person name="Shiryaev A."/>
            <person name="Soop K."/>
            <person name="Spirin V."/>
            <person name="Szebenyi C."/>
            <person name="Tomsovsky M."/>
            <person name="Tulloss R.E."/>
            <person name="Uehling J."/>
            <person name="Grigoriev I.V."/>
            <person name="Vagvolgyi C."/>
            <person name="Papp T."/>
            <person name="Martin F.M."/>
            <person name="Miettinen O."/>
            <person name="Hibbett D.S."/>
            <person name="Nagy L.G."/>
        </authorList>
    </citation>
    <scope>NUCLEOTIDE SEQUENCE [LARGE SCALE GENOMIC DNA]</scope>
    <source>
        <strain evidence="1 2">FP101781</strain>
    </source>
</reference>
<dbReference type="PANTHER" id="PTHR35204:SF1">
    <property type="entry name" value="ENTEROTOXIN"/>
    <property type="match status" value="1"/>
</dbReference>
<dbReference type="AlphaFoldDB" id="A0A4Y7TDG0"/>
<gene>
    <name evidence="1" type="ORF">FA13DRAFT_1629187</name>
</gene>
<accession>A0A4Y7TDG0</accession>
<dbReference type="OrthoDB" id="10261782at2759"/>